<keyword evidence="6" id="KW-0808">Transferase</keyword>
<dbReference type="SUPFAM" id="SSF55874">
    <property type="entry name" value="ATPase domain of HSP90 chaperone/DNA topoisomerase II/histidine kinase"/>
    <property type="match status" value="1"/>
</dbReference>
<keyword evidence="9 12" id="KW-1133">Transmembrane helix</keyword>
<feature type="domain" description="Histidine kinase" evidence="13">
    <location>
        <begin position="128"/>
        <end position="334"/>
    </location>
</feature>
<dbReference type="SMART" id="SM00387">
    <property type="entry name" value="HATPase_c"/>
    <property type="match status" value="1"/>
</dbReference>
<dbReference type="Proteomes" id="UP000593890">
    <property type="component" value="Chromosome"/>
</dbReference>
<dbReference type="PROSITE" id="PS50109">
    <property type="entry name" value="HIS_KIN"/>
    <property type="match status" value="1"/>
</dbReference>
<dbReference type="EMBL" id="AP023321">
    <property type="protein sequence ID" value="BCI60059.1"/>
    <property type="molecule type" value="Genomic_DNA"/>
</dbReference>
<evidence type="ECO:0000256" key="5">
    <source>
        <dbReference type="ARBA" id="ARBA00022553"/>
    </source>
</evidence>
<dbReference type="GO" id="GO:0016036">
    <property type="term" value="P:cellular response to phosphate starvation"/>
    <property type="evidence" value="ECO:0007669"/>
    <property type="project" value="TreeGrafter"/>
</dbReference>
<evidence type="ECO:0000256" key="3">
    <source>
        <dbReference type="ARBA" id="ARBA00012438"/>
    </source>
</evidence>
<accession>A0A7I8D3I2</accession>
<dbReference type="GO" id="GO:0004721">
    <property type="term" value="F:phosphoprotein phosphatase activity"/>
    <property type="evidence" value="ECO:0007669"/>
    <property type="project" value="TreeGrafter"/>
</dbReference>
<dbReference type="PRINTS" id="PR00344">
    <property type="entry name" value="BCTRLSENSOR"/>
</dbReference>
<dbReference type="PANTHER" id="PTHR45453:SF2">
    <property type="entry name" value="HISTIDINE KINASE"/>
    <property type="match status" value="1"/>
</dbReference>
<dbReference type="RefSeq" id="WP_246441690.1">
    <property type="nucleotide sequence ID" value="NZ_AP023321.1"/>
</dbReference>
<evidence type="ECO:0000256" key="1">
    <source>
        <dbReference type="ARBA" id="ARBA00000085"/>
    </source>
</evidence>
<evidence type="ECO:0000256" key="11">
    <source>
        <dbReference type="ARBA" id="ARBA00023136"/>
    </source>
</evidence>
<keyword evidence="4" id="KW-1003">Cell membrane</keyword>
<proteinExistence type="predicted"/>
<dbReference type="InterPro" id="IPR036890">
    <property type="entry name" value="HATPase_C_sf"/>
</dbReference>
<evidence type="ECO:0000256" key="8">
    <source>
        <dbReference type="ARBA" id="ARBA00022777"/>
    </source>
</evidence>
<dbReference type="GO" id="GO:0000155">
    <property type="term" value="F:phosphorelay sensor kinase activity"/>
    <property type="evidence" value="ECO:0007669"/>
    <property type="project" value="InterPro"/>
</dbReference>
<dbReference type="Gene3D" id="3.30.565.10">
    <property type="entry name" value="Histidine kinase-like ATPase, C-terminal domain"/>
    <property type="match status" value="1"/>
</dbReference>
<feature type="transmembrane region" description="Helical" evidence="12">
    <location>
        <begin position="12"/>
        <end position="32"/>
    </location>
</feature>
<comment type="catalytic activity">
    <reaction evidence="1">
        <text>ATP + protein L-histidine = ADP + protein N-phospho-L-histidine.</text>
        <dbReference type="EC" id="2.7.13.3"/>
    </reaction>
</comment>
<organism evidence="14 15">
    <name type="scientific">Solibaculum mannosilyticum</name>
    <dbReference type="NCBI Taxonomy" id="2780922"/>
    <lineage>
        <taxon>Bacteria</taxon>
        <taxon>Bacillati</taxon>
        <taxon>Bacillota</taxon>
        <taxon>Clostridia</taxon>
        <taxon>Eubacteriales</taxon>
        <taxon>Oscillospiraceae</taxon>
        <taxon>Solibaculum</taxon>
    </lineage>
</organism>
<reference evidence="15" key="1">
    <citation type="submission" date="2020-07" db="EMBL/GenBank/DDBJ databases">
        <title>Complete genome sequencing of Clostridia bacterium strain 12CBH8.</title>
        <authorList>
            <person name="Sakamoto M."/>
            <person name="Murakami T."/>
            <person name="Mori H."/>
        </authorList>
    </citation>
    <scope>NUCLEOTIDE SEQUENCE [LARGE SCALE GENOMIC DNA]</scope>
    <source>
        <strain evidence="15">12CBH8</strain>
    </source>
</reference>
<feature type="transmembrane region" description="Helical" evidence="12">
    <location>
        <begin position="38"/>
        <end position="60"/>
    </location>
</feature>
<dbReference type="InterPro" id="IPR005467">
    <property type="entry name" value="His_kinase_dom"/>
</dbReference>
<keyword evidence="7 12" id="KW-0812">Transmembrane</keyword>
<dbReference type="InterPro" id="IPR036097">
    <property type="entry name" value="HisK_dim/P_sf"/>
</dbReference>
<dbReference type="InterPro" id="IPR004358">
    <property type="entry name" value="Sig_transdc_His_kin-like_C"/>
</dbReference>
<dbReference type="PANTHER" id="PTHR45453">
    <property type="entry name" value="PHOSPHATE REGULON SENSOR PROTEIN PHOR"/>
    <property type="match status" value="1"/>
</dbReference>
<dbReference type="KEGG" id="sman:C12CBH8_06980"/>
<dbReference type="EC" id="2.7.13.3" evidence="3"/>
<evidence type="ECO:0000256" key="4">
    <source>
        <dbReference type="ARBA" id="ARBA00022475"/>
    </source>
</evidence>
<sequence length="340" mass="39095">MTFTFWEYAKDKTLTIVLNILCMFFLAFYLIALGNEAGSVALILVVWGLLLAAVLIVGFLGRKRYFKNLMETAQGLEHRYLIAEVMERPVSIQDRQFYTLLRMANKSMMERITDIQHERRDYKDYIEQWVHEIKTPISAIKLICENNRSDATRKVLSELESTERYVEQALFYARSENVEKDYLIKEVPLSQCVHGAIAQNKRILLSNQMGVQTDGLEKTVYTDSKWLEFMLDQLLINAVQYRRESGAVIRIWAEDVQNGVRLCVEDNGIGIEASDLPRVFDKGFTGQNGRSGRKSTGIGLYLCRRLAEKLGLELSIQSRQGEFTRVTLCFPKGTFVKVDE</sequence>
<dbReference type="GO" id="GO:0005886">
    <property type="term" value="C:plasma membrane"/>
    <property type="evidence" value="ECO:0007669"/>
    <property type="project" value="UniProtKB-SubCell"/>
</dbReference>
<gene>
    <name evidence="14" type="ORF">C12CBH8_06980</name>
</gene>
<keyword evidence="10" id="KW-0902">Two-component regulatory system</keyword>
<keyword evidence="15" id="KW-1185">Reference proteome</keyword>
<dbReference type="CDD" id="cd00082">
    <property type="entry name" value="HisKA"/>
    <property type="match status" value="1"/>
</dbReference>
<evidence type="ECO:0000313" key="15">
    <source>
        <dbReference type="Proteomes" id="UP000593890"/>
    </source>
</evidence>
<evidence type="ECO:0000259" key="13">
    <source>
        <dbReference type="PROSITE" id="PS50109"/>
    </source>
</evidence>
<evidence type="ECO:0000313" key="14">
    <source>
        <dbReference type="EMBL" id="BCI60059.1"/>
    </source>
</evidence>
<evidence type="ECO:0000256" key="7">
    <source>
        <dbReference type="ARBA" id="ARBA00022692"/>
    </source>
</evidence>
<dbReference type="InterPro" id="IPR050351">
    <property type="entry name" value="BphY/WalK/GraS-like"/>
</dbReference>
<dbReference type="AlphaFoldDB" id="A0A7I8D3I2"/>
<comment type="subcellular location">
    <subcellularLocation>
        <location evidence="2">Cell membrane</location>
        <topology evidence="2">Multi-pass membrane protein</topology>
    </subcellularLocation>
</comment>
<protein>
    <recommendedName>
        <fullName evidence="3">histidine kinase</fullName>
        <ecNumber evidence="3">2.7.13.3</ecNumber>
    </recommendedName>
</protein>
<keyword evidence="11 12" id="KW-0472">Membrane</keyword>
<evidence type="ECO:0000256" key="6">
    <source>
        <dbReference type="ARBA" id="ARBA00022679"/>
    </source>
</evidence>
<keyword evidence="8 14" id="KW-0418">Kinase</keyword>
<evidence type="ECO:0000256" key="12">
    <source>
        <dbReference type="SAM" id="Phobius"/>
    </source>
</evidence>
<keyword evidence="5" id="KW-0597">Phosphoprotein</keyword>
<evidence type="ECO:0000256" key="2">
    <source>
        <dbReference type="ARBA" id="ARBA00004651"/>
    </source>
</evidence>
<dbReference type="SUPFAM" id="SSF47384">
    <property type="entry name" value="Homodimeric domain of signal transducing histidine kinase"/>
    <property type="match status" value="1"/>
</dbReference>
<dbReference type="Pfam" id="PF02518">
    <property type="entry name" value="HATPase_c"/>
    <property type="match status" value="1"/>
</dbReference>
<name>A0A7I8D3I2_9FIRM</name>
<dbReference type="InterPro" id="IPR003594">
    <property type="entry name" value="HATPase_dom"/>
</dbReference>
<evidence type="ECO:0000256" key="9">
    <source>
        <dbReference type="ARBA" id="ARBA00022989"/>
    </source>
</evidence>
<dbReference type="InterPro" id="IPR003661">
    <property type="entry name" value="HisK_dim/P_dom"/>
</dbReference>
<evidence type="ECO:0000256" key="10">
    <source>
        <dbReference type="ARBA" id="ARBA00023012"/>
    </source>
</evidence>